<evidence type="ECO:0000313" key="2">
    <source>
        <dbReference type="Proteomes" id="UP001174208"/>
    </source>
</evidence>
<evidence type="ECO:0008006" key="3">
    <source>
        <dbReference type="Google" id="ProtNLM"/>
    </source>
</evidence>
<name>A0ABT8KJC9_9MICO</name>
<proteinExistence type="predicted"/>
<organism evidence="1 2">
    <name type="scientific">Leifsonia williamsii</name>
    <dbReference type="NCBI Taxonomy" id="3035919"/>
    <lineage>
        <taxon>Bacteria</taxon>
        <taxon>Bacillati</taxon>
        <taxon>Actinomycetota</taxon>
        <taxon>Actinomycetes</taxon>
        <taxon>Micrococcales</taxon>
        <taxon>Microbacteriaceae</taxon>
        <taxon>Leifsonia</taxon>
    </lineage>
</organism>
<reference evidence="1" key="1">
    <citation type="submission" date="2023-06" db="EMBL/GenBank/DDBJ databases">
        <title>MT1 and MT2 Draft Genomes of Novel Species.</title>
        <authorList>
            <person name="Venkateswaran K."/>
        </authorList>
    </citation>
    <scope>NUCLEOTIDE SEQUENCE</scope>
    <source>
        <strain evidence="1">F6_8S_P_1B</strain>
    </source>
</reference>
<dbReference type="EMBL" id="JAROCF010000002">
    <property type="protein sequence ID" value="MDN4616439.1"/>
    <property type="molecule type" value="Genomic_DNA"/>
</dbReference>
<dbReference type="Proteomes" id="UP001174208">
    <property type="component" value="Unassembled WGS sequence"/>
</dbReference>
<evidence type="ECO:0000313" key="1">
    <source>
        <dbReference type="EMBL" id="MDN4616439.1"/>
    </source>
</evidence>
<accession>A0ABT8KJC9</accession>
<keyword evidence="2" id="KW-1185">Reference proteome</keyword>
<comment type="caution">
    <text evidence="1">The sequence shown here is derived from an EMBL/GenBank/DDBJ whole genome shotgun (WGS) entry which is preliminary data.</text>
</comment>
<dbReference type="RefSeq" id="WP_301209618.1">
    <property type="nucleotide sequence ID" value="NZ_JAROCF010000002.1"/>
</dbReference>
<protein>
    <recommendedName>
        <fullName evidence="3">Restriction endonuclease</fullName>
    </recommendedName>
</protein>
<sequence>MNRNKNRGTAFETLITRALQDAFPEDDRIDRAPLRGAKDEGDIRGVRSPFGRVVIECKQYGGRYDIGTWLNEAEIEKGNADAIAGVVVAKRARKGDALDQTVIMTVRDLIALLGGDVA</sequence>
<gene>
    <name evidence="1" type="ORF">P5G50_18480</name>
</gene>